<dbReference type="EMBL" id="CM001223">
    <property type="protein sequence ID" value="AES79569.1"/>
    <property type="molecule type" value="Genomic_DNA"/>
</dbReference>
<organism evidence="1 3">
    <name type="scientific">Medicago truncatula</name>
    <name type="common">Barrel medic</name>
    <name type="synonym">Medicago tribuloides</name>
    <dbReference type="NCBI Taxonomy" id="3880"/>
    <lineage>
        <taxon>Eukaryota</taxon>
        <taxon>Viridiplantae</taxon>
        <taxon>Streptophyta</taxon>
        <taxon>Embryophyta</taxon>
        <taxon>Tracheophyta</taxon>
        <taxon>Spermatophyta</taxon>
        <taxon>Magnoliopsida</taxon>
        <taxon>eudicotyledons</taxon>
        <taxon>Gunneridae</taxon>
        <taxon>Pentapetalae</taxon>
        <taxon>rosids</taxon>
        <taxon>fabids</taxon>
        <taxon>Fabales</taxon>
        <taxon>Fabaceae</taxon>
        <taxon>Papilionoideae</taxon>
        <taxon>50 kb inversion clade</taxon>
        <taxon>NPAAA clade</taxon>
        <taxon>Hologalegina</taxon>
        <taxon>IRL clade</taxon>
        <taxon>Trifolieae</taxon>
        <taxon>Medicago</taxon>
    </lineage>
</organism>
<reference evidence="1 3" key="2">
    <citation type="journal article" date="2014" name="BMC Genomics">
        <title>An improved genome release (version Mt4.0) for the model legume Medicago truncatula.</title>
        <authorList>
            <person name="Tang H."/>
            <person name="Krishnakumar V."/>
            <person name="Bidwell S."/>
            <person name="Rosen B."/>
            <person name="Chan A."/>
            <person name="Zhou S."/>
            <person name="Gentzbittel L."/>
            <person name="Childs K.L."/>
            <person name="Yandell M."/>
            <person name="Gundlach H."/>
            <person name="Mayer K.F."/>
            <person name="Schwartz D.C."/>
            <person name="Town C.D."/>
        </authorList>
    </citation>
    <scope>GENOME REANNOTATION</scope>
    <source>
        <strain evidence="2 3">cv. Jemalong A17</strain>
    </source>
</reference>
<evidence type="ECO:0000313" key="1">
    <source>
        <dbReference type="EMBL" id="AES79569.1"/>
    </source>
</evidence>
<dbReference type="EnsemblPlants" id="AES79569">
    <property type="protein sequence ID" value="AES79569"/>
    <property type="gene ID" value="MTR_7g069890"/>
</dbReference>
<name>G7KT68_MEDTR</name>
<keyword evidence="3" id="KW-1185">Reference proteome</keyword>
<proteinExistence type="predicted"/>
<protein>
    <submittedName>
        <fullName evidence="1 2">Uncharacterized protein</fullName>
    </submittedName>
</protein>
<gene>
    <name evidence="1" type="ordered locus">MTR_7g069890</name>
</gene>
<dbReference type="HOGENOM" id="CLU_2999525_0_0_1"/>
<dbReference type="PaxDb" id="3880-AES79569"/>
<accession>G7KT68</accession>
<reference evidence="2" key="3">
    <citation type="submission" date="2015-04" db="UniProtKB">
        <authorList>
            <consortium name="EnsemblPlants"/>
        </authorList>
    </citation>
    <scope>IDENTIFICATION</scope>
    <source>
        <strain evidence="2">cv. Jemalong A17</strain>
    </source>
</reference>
<evidence type="ECO:0000313" key="3">
    <source>
        <dbReference type="Proteomes" id="UP000002051"/>
    </source>
</evidence>
<evidence type="ECO:0000313" key="2">
    <source>
        <dbReference type="EnsemblPlants" id="AES79569"/>
    </source>
</evidence>
<reference evidence="1 3" key="1">
    <citation type="journal article" date="2011" name="Nature">
        <title>The Medicago genome provides insight into the evolution of rhizobial symbioses.</title>
        <authorList>
            <person name="Young N.D."/>
            <person name="Debelle F."/>
            <person name="Oldroyd G.E."/>
            <person name="Geurts R."/>
            <person name="Cannon S.B."/>
            <person name="Udvardi M.K."/>
            <person name="Benedito V.A."/>
            <person name="Mayer K.F."/>
            <person name="Gouzy J."/>
            <person name="Schoof H."/>
            <person name="Van de Peer Y."/>
            <person name="Proost S."/>
            <person name="Cook D.R."/>
            <person name="Meyers B.C."/>
            <person name="Spannagl M."/>
            <person name="Cheung F."/>
            <person name="De Mita S."/>
            <person name="Krishnakumar V."/>
            <person name="Gundlach H."/>
            <person name="Zhou S."/>
            <person name="Mudge J."/>
            <person name="Bharti A.K."/>
            <person name="Murray J.D."/>
            <person name="Naoumkina M.A."/>
            <person name="Rosen B."/>
            <person name="Silverstein K.A."/>
            <person name="Tang H."/>
            <person name="Rombauts S."/>
            <person name="Zhao P.X."/>
            <person name="Zhou P."/>
            <person name="Barbe V."/>
            <person name="Bardou P."/>
            <person name="Bechner M."/>
            <person name="Bellec A."/>
            <person name="Berger A."/>
            <person name="Berges H."/>
            <person name="Bidwell S."/>
            <person name="Bisseling T."/>
            <person name="Choisne N."/>
            <person name="Couloux A."/>
            <person name="Denny R."/>
            <person name="Deshpande S."/>
            <person name="Dai X."/>
            <person name="Doyle J.J."/>
            <person name="Dudez A.M."/>
            <person name="Farmer A.D."/>
            <person name="Fouteau S."/>
            <person name="Franken C."/>
            <person name="Gibelin C."/>
            <person name="Gish J."/>
            <person name="Goldstein S."/>
            <person name="Gonzalez A.J."/>
            <person name="Green P.J."/>
            <person name="Hallab A."/>
            <person name="Hartog M."/>
            <person name="Hua A."/>
            <person name="Humphray S.J."/>
            <person name="Jeong D.H."/>
            <person name="Jing Y."/>
            <person name="Jocker A."/>
            <person name="Kenton S.M."/>
            <person name="Kim D.J."/>
            <person name="Klee K."/>
            <person name="Lai H."/>
            <person name="Lang C."/>
            <person name="Lin S."/>
            <person name="Macmil S.L."/>
            <person name="Magdelenat G."/>
            <person name="Matthews L."/>
            <person name="McCorrison J."/>
            <person name="Monaghan E.L."/>
            <person name="Mun J.H."/>
            <person name="Najar F.Z."/>
            <person name="Nicholson C."/>
            <person name="Noirot C."/>
            <person name="O'Bleness M."/>
            <person name="Paule C.R."/>
            <person name="Poulain J."/>
            <person name="Prion F."/>
            <person name="Qin B."/>
            <person name="Qu C."/>
            <person name="Retzel E.F."/>
            <person name="Riddle C."/>
            <person name="Sallet E."/>
            <person name="Samain S."/>
            <person name="Samson N."/>
            <person name="Sanders I."/>
            <person name="Saurat O."/>
            <person name="Scarpelli C."/>
            <person name="Schiex T."/>
            <person name="Segurens B."/>
            <person name="Severin A.J."/>
            <person name="Sherrier D.J."/>
            <person name="Shi R."/>
            <person name="Sims S."/>
            <person name="Singer S.R."/>
            <person name="Sinharoy S."/>
            <person name="Sterck L."/>
            <person name="Viollet A."/>
            <person name="Wang B.B."/>
            <person name="Wang K."/>
            <person name="Wang M."/>
            <person name="Wang X."/>
            <person name="Warfsmann J."/>
            <person name="Weissenbach J."/>
            <person name="White D.D."/>
            <person name="White J.D."/>
            <person name="Wiley G.B."/>
            <person name="Wincker P."/>
            <person name="Xing Y."/>
            <person name="Yang L."/>
            <person name="Yao Z."/>
            <person name="Ying F."/>
            <person name="Zhai J."/>
            <person name="Zhou L."/>
            <person name="Zuber A."/>
            <person name="Denarie J."/>
            <person name="Dixon R.A."/>
            <person name="May G.D."/>
            <person name="Schwartz D.C."/>
            <person name="Rogers J."/>
            <person name="Quetier F."/>
            <person name="Town C.D."/>
            <person name="Roe B.A."/>
        </authorList>
    </citation>
    <scope>NUCLEOTIDE SEQUENCE [LARGE SCALE GENOMIC DNA]</scope>
    <source>
        <strain evidence="1">A17</strain>
        <strain evidence="2 3">cv. Jemalong A17</strain>
    </source>
</reference>
<dbReference type="Proteomes" id="UP000002051">
    <property type="component" value="Unassembled WGS sequence"/>
</dbReference>
<sequence>MQRGLHGKLVVNEHDSWRRRNEFNDLEQQQISVQEQKKNLVKIEKEEQRTRYLHCKT</sequence>
<dbReference type="AlphaFoldDB" id="G7KT68"/>